<organism evidence="2 3">
    <name type="scientific">Streptomyces bottropensis</name>
    <dbReference type="NCBI Taxonomy" id="42235"/>
    <lineage>
        <taxon>Bacteria</taxon>
        <taxon>Bacillati</taxon>
        <taxon>Actinomycetota</taxon>
        <taxon>Actinomycetes</taxon>
        <taxon>Kitasatosporales</taxon>
        <taxon>Streptomycetaceae</taxon>
        <taxon>Streptomyces</taxon>
    </lineage>
</organism>
<feature type="region of interest" description="Disordered" evidence="1">
    <location>
        <begin position="1"/>
        <end position="49"/>
    </location>
</feature>
<accession>A0ABU8AYH8</accession>
<name>A0ABU8AYH8_9ACTN</name>
<protein>
    <submittedName>
        <fullName evidence="2">Uncharacterized protein</fullName>
    </submittedName>
</protein>
<gene>
    <name evidence="2" type="ORF">QBA35_36830</name>
</gene>
<proteinExistence type="predicted"/>
<sequence length="91" mass="9608">MTNTPRSAQPLPTGCPQGQPPRPASRGSRCTHASALLPPRPCSPPTWLASRDADRLNTELAGKATTIVPGFTVTAKAAPFDVSDHESYDNP</sequence>
<evidence type="ECO:0000313" key="2">
    <source>
        <dbReference type="EMBL" id="MEH0638756.1"/>
    </source>
</evidence>
<keyword evidence="3" id="KW-1185">Reference proteome</keyword>
<evidence type="ECO:0000256" key="1">
    <source>
        <dbReference type="SAM" id="MobiDB-lite"/>
    </source>
</evidence>
<dbReference type="Proteomes" id="UP001310290">
    <property type="component" value="Unassembled WGS sequence"/>
</dbReference>
<dbReference type="EMBL" id="JARULZ010000002">
    <property type="protein sequence ID" value="MEH0638756.1"/>
    <property type="molecule type" value="Genomic_DNA"/>
</dbReference>
<dbReference type="RefSeq" id="WP_334661386.1">
    <property type="nucleotide sequence ID" value="NZ_JARULZ010000002.1"/>
</dbReference>
<comment type="caution">
    <text evidence="2">The sequence shown here is derived from an EMBL/GenBank/DDBJ whole genome shotgun (WGS) entry which is preliminary data.</text>
</comment>
<evidence type="ECO:0000313" key="3">
    <source>
        <dbReference type="Proteomes" id="UP001310290"/>
    </source>
</evidence>
<reference evidence="2" key="1">
    <citation type="submission" date="2023-04" db="EMBL/GenBank/DDBJ databases">
        <title>Genomic diversity of scab-causing Streptomyces spp. in the province of Quebec, Canada.</title>
        <authorList>
            <person name="Biessy A."/>
            <person name="Cadieux M."/>
            <person name="Ciotola M."/>
            <person name="Filion M."/>
        </authorList>
    </citation>
    <scope>NUCLEOTIDE SEQUENCE</scope>
    <source>
        <strain evidence="2">B21-115</strain>
    </source>
</reference>